<keyword evidence="3" id="KW-1185">Reference proteome</keyword>
<organism evidence="1 3">
    <name type="scientific">Favolaschia claudopus</name>
    <dbReference type="NCBI Taxonomy" id="2862362"/>
    <lineage>
        <taxon>Eukaryota</taxon>
        <taxon>Fungi</taxon>
        <taxon>Dikarya</taxon>
        <taxon>Basidiomycota</taxon>
        <taxon>Agaricomycotina</taxon>
        <taxon>Agaricomycetes</taxon>
        <taxon>Agaricomycetidae</taxon>
        <taxon>Agaricales</taxon>
        <taxon>Marasmiineae</taxon>
        <taxon>Mycenaceae</taxon>
        <taxon>Favolaschia</taxon>
    </lineage>
</organism>
<sequence>MNVPPPPPAGQCKPGTNQSLNYCFPDSSLWIKLTTSDIIYGVYAFKLASISQYFNDLLELGTQTSKSEPAKAEALGSGKQGEGNGQALDSPLILQGTEAAFEAFLECVFGKFANLYRKPALFWLHAIEMADFLGSTSVMSTATHHLSLAKDLDPADRLQLAIHYHLDEWLPTAFRELLKIPLALLTQDQIHKIGFSAYITLAETHTKIAEHRAISALVAPPVVHDVDCKRPEMCKKAWAHAWWGEANKTGVAIALIHPHHMPAHRILNALPDISVSWQMPGTCRKLTVKALENNPNVLLREDFIIAGAVKVLKGL</sequence>
<dbReference type="AlphaFoldDB" id="A0AAV9ZWD7"/>
<evidence type="ECO:0000313" key="2">
    <source>
        <dbReference type="EMBL" id="KAK7029334.1"/>
    </source>
</evidence>
<accession>A0AAV9ZWD7</accession>
<proteinExistence type="predicted"/>
<gene>
    <name evidence="2" type="ORF">R3P38DRAFT_2524846</name>
    <name evidence="1" type="ORF">R3P38DRAFT_2567258</name>
</gene>
<dbReference type="Proteomes" id="UP001362999">
    <property type="component" value="Unassembled WGS sequence"/>
</dbReference>
<protein>
    <recommendedName>
        <fullName evidence="4">BTB domain-containing protein</fullName>
    </recommendedName>
</protein>
<evidence type="ECO:0008006" key="4">
    <source>
        <dbReference type="Google" id="ProtNLM"/>
    </source>
</evidence>
<name>A0AAV9ZWD7_9AGAR</name>
<evidence type="ECO:0000313" key="1">
    <source>
        <dbReference type="EMBL" id="KAK6993133.1"/>
    </source>
</evidence>
<evidence type="ECO:0000313" key="3">
    <source>
        <dbReference type="Proteomes" id="UP001362999"/>
    </source>
</evidence>
<comment type="caution">
    <text evidence="1">The sequence shown here is derived from an EMBL/GenBank/DDBJ whole genome shotgun (WGS) entry which is preliminary data.</text>
</comment>
<dbReference type="EMBL" id="JAWWNJ010000027">
    <property type="protein sequence ID" value="KAK7029334.1"/>
    <property type="molecule type" value="Genomic_DNA"/>
</dbReference>
<dbReference type="EMBL" id="JAWWNJ010000103">
    <property type="protein sequence ID" value="KAK6993133.1"/>
    <property type="molecule type" value="Genomic_DNA"/>
</dbReference>
<reference evidence="1 3" key="1">
    <citation type="journal article" date="2024" name="J Genomics">
        <title>Draft genome sequencing and assembly of Favolaschia claudopus CIRM-BRFM 2984 isolated from oak limbs.</title>
        <authorList>
            <person name="Navarro D."/>
            <person name="Drula E."/>
            <person name="Chaduli D."/>
            <person name="Cazenave R."/>
            <person name="Ahrendt S."/>
            <person name="Wang J."/>
            <person name="Lipzen A."/>
            <person name="Daum C."/>
            <person name="Barry K."/>
            <person name="Grigoriev I.V."/>
            <person name="Favel A."/>
            <person name="Rosso M.N."/>
            <person name="Martin F."/>
        </authorList>
    </citation>
    <scope>NUCLEOTIDE SEQUENCE [LARGE SCALE GENOMIC DNA]</scope>
    <source>
        <strain evidence="1 3">CIRM-BRFM 2984</strain>
    </source>
</reference>